<keyword evidence="3" id="KW-1185">Reference proteome</keyword>
<dbReference type="Proteomes" id="UP000654913">
    <property type="component" value="Chromosome 4"/>
</dbReference>
<evidence type="ECO:0000256" key="1">
    <source>
        <dbReference type="SAM" id="MobiDB-lite"/>
    </source>
</evidence>
<dbReference type="AlphaFoldDB" id="A0A7R8AN65"/>
<feature type="compositionally biased region" description="Polar residues" evidence="1">
    <location>
        <begin position="418"/>
        <end position="447"/>
    </location>
</feature>
<feature type="region of interest" description="Disordered" evidence="1">
    <location>
        <begin position="220"/>
        <end position="273"/>
    </location>
</feature>
<feature type="compositionally biased region" description="Basic residues" evidence="1">
    <location>
        <begin position="1"/>
        <end position="17"/>
    </location>
</feature>
<feature type="compositionally biased region" description="Low complexity" evidence="1">
    <location>
        <begin position="366"/>
        <end position="396"/>
    </location>
</feature>
<proteinExistence type="predicted"/>
<dbReference type="KEGG" id="apuu:APUU_40981S"/>
<name>A0A7R8AN65_9EURO</name>
<dbReference type="GeneID" id="64974542"/>
<reference evidence="2" key="1">
    <citation type="submission" date="2021-01" db="EMBL/GenBank/DDBJ databases">
        <authorList>
            <consortium name="Aspergillus puulaauensis MK2 genome sequencing consortium"/>
            <person name="Kazuki M."/>
            <person name="Futagami T."/>
        </authorList>
    </citation>
    <scope>NUCLEOTIDE SEQUENCE</scope>
    <source>
        <strain evidence="2">MK2</strain>
    </source>
</reference>
<dbReference type="OrthoDB" id="4757558at2759"/>
<accession>A0A7R8AN65</accession>
<feature type="region of interest" description="Disordered" evidence="1">
    <location>
        <begin position="164"/>
        <end position="185"/>
    </location>
</feature>
<feature type="region of interest" description="Disordered" evidence="1">
    <location>
        <begin position="1"/>
        <end position="132"/>
    </location>
</feature>
<sequence length="778" mass="85618">MARRRNNKKHSSNKKKAGNPEKDNGKGQAEASSVQPSSYEALQYPKMLEGAAEGRQGQATPSSASFEDAAKPEELKKDDCKGKGKESSPYHDATSLRGDIGIISPRMEEERRAHSLVGEGIRDNTGPTEVQTTRTEAITLIRARTLSRLSDTDQPSGEFLEALLQEKPASSEAFPRPDGSPGNMVYETANIMDYVVNNKGKKKKKKKKGKNAAAEEELLAELSKVEDSNTSPPVSLQEQDGPVKQSAGDEAAPVSEEQMTDEQCSNNKVDKGKQRVAVADADVLLDSKDVNKDVTLPEADHSTEEVTEVLKALKVAEAKDPKSSQPSFKQASCRRSNSMKETLSPIKEGEVQEASAYEPPALGSLTPKSTGTTSASTGWTPTSNQATLTTAASAPSTEHRGKSAKKTSGKATSTSDTQSISNHAHPSPVTNRDIQQPSTQGGRSITSKKPDNFFWQLDSHGFPCSKQFCEKRCNLWDGATVICPRCGPYSEVRYCSRKHLLEDVKTHWLICGEMSFRHPCVDSSIPSSVRDSPPLIPSQLPHNSLERHRQAVHFNMNTRAGDYFIFSDWVDMIAAKSTPENITLRCSSRIIHTVKFTDPEEKDRFRRVLAASLFVTFESCPLVDYLFRMIRDKLPPTSDSASGAEAVTSLESSLKYQVFREFTVRIQPHITGKRHACPSDWTGRNRRNCPDEVCRAERKRLLGTLGGSGHEALIQHLEASFWILRVSRTTHPTVSSAKERMMGNGFEDVAEEDCRHFCRGDGWDGAGSGEMEIEEANN</sequence>
<feature type="compositionally biased region" description="Polar residues" evidence="1">
    <location>
        <begin position="30"/>
        <end position="40"/>
    </location>
</feature>
<reference evidence="2" key="2">
    <citation type="submission" date="2021-02" db="EMBL/GenBank/DDBJ databases">
        <title>Aspergillus puulaauensis MK2 genome sequence.</title>
        <authorList>
            <person name="Futagami T."/>
            <person name="Mori K."/>
            <person name="Kadooka C."/>
            <person name="Tanaka T."/>
        </authorList>
    </citation>
    <scope>NUCLEOTIDE SEQUENCE</scope>
    <source>
        <strain evidence="2">MK2</strain>
    </source>
</reference>
<feature type="compositionally biased region" description="Basic and acidic residues" evidence="1">
    <location>
        <begin position="68"/>
        <end position="89"/>
    </location>
</feature>
<evidence type="ECO:0000313" key="3">
    <source>
        <dbReference type="Proteomes" id="UP000654913"/>
    </source>
</evidence>
<protein>
    <submittedName>
        <fullName evidence="2">Uncharacterized protein</fullName>
    </submittedName>
</protein>
<dbReference type="RefSeq" id="XP_041556731.1">
    <property type="nucleotide sequence ID" value="XM_041704113.1"/>
</dbReference>
<gene>
    <name evidence="2" type="ORF">APUU_40981S</name>
</gene>
<evidence type="ECO:0000313" key="2">
    <source>
        <dbReference type="EMBL" id="BCS24537.1"/>
    </source>
</evidence>
<dbReference type="EMBL" id="AP024446">
    <property type="protein sequence ID" value="BCS24537.1"/>
    <property type="molecule type" value="Genomic_DNA"/>
</dbReference>
<feature type="compositionally biased region" description="Polar residues" evidence="1">
    <location>
        <begin position="323"/>
        <end position="341"/>
    </location>
</feature>
<feature type="region of interest" description="Disordered" evidence="1">
    <location>
        <begin position="316"/>
        <end position="450"/>
    </location>
</feature>
<feature type="compositionally biased region" description="Polar residues" evidence="1">
    <location>
        <begin position="228"/>
        <end position="238"/>
    </location>
</feature>
<organism evidence="2 3">
    <name type="scientific">Aspergillus puulaauensis</name>
    <dbReference type="NCBI Taxonomy" id="1220207"/>
    <lineage>
        <taxon>Eukaryota</taxon>
        <taxon>Fungi</taxon>
        <taxon>Dikarya</taxon>
        <taxon>Ascomycota</taxon>
        <taxon>Pezizomycotina</taxon>
        <taxon>Eurotiomycetes</taxon>
        <taxon>Eurotiomycetidae</taxon>
        <taxon>Eurotiales</taxon>
        <taxon>Aspergillaceae</taxon>
        <taxon>Aspergillus</taxon>
    </lineage>
</organism>